<reference evidence="1" key="1">
    <citation type="submission" date="2021-02" db="EMBL/GenBank/DDBJ databases">
        <authorList>
            <person name="Dougan E. K."/>
            <person name="Rhodes N."/>
            <person name="Thang M."/>
            <person name="Chan C."/>
        </authorList>
    </citation>
    <scope>NUCLEOTIDE SEQUENCE</scope>
</reference>
<dbReference type="AlphaFoldDB" id="A0A812U713"/>
<name>A0A812U713_9DINO</name>
<gene>
    <name evidence="1" type="ORF">SNAT2548_LOCUS31551</name>
</gene>
<evidence type="ECO:0000313" key="1">
    <source>
        <dbReference type="EMBL" id="CAE7559862.1"/>
    </source>
</evidence>
<evidence type="ECO:0000313" key="2">
    <source>
        <dbReference type="Proteomes" id="UP000604046"/>
    </source>
</evidence>
<dbReference type="Proteomes" id="UP000604046">
    <property type="component" value="Unassembled WGS sequence"/>
</dbReference>
<keyword evidence="2" id="KW-1185">Reference proteome</keyword>
<dbReference type="EMBL" id="CAJNDS010002664">
    <property type="protein sequence ID" value="CAE7559862.1"/>
    <property type="molecule type" value="Genomic_DNA"/>
</dbReference>
<comment type="caution">
    <text evidence="1">The sequence shown here is derived from an EMBL/GenBank/DDBJ whole genome shotgun (WGS) entry which is preliminary data.</text>
</comment>
<proteinExistence type="predicted"/>
<sequence length="232" mass="26472">MLVSFYQESRGLTVHLNTQSWNDQQQWIFQVRVTLTNIFVLGDLRDVSPTMHCVTHCALHDGLAVASDLYNARPDMAFHRATRLDRVTRFLLACERKDYDKLKPGLDKFNAIHCPGFEPVMEIKDLQKQLDKGGYVDMRRLLAENAEPKEKLTQQAQKDPIEDVADAKDHQLESELSLAATMVEDLTAKNAKHREDVKDLAAIRCQKCQAKIRIVLCTDIMMVVVCKCDSKL</sequence>
<organism evidence="1 2">
    <name type="scientific">Symbiodinium natans</name>
    <dbReference type="NCBI Taxonomy" id="878477"/>
    <lineage>
        <taxon>Eukaryota</taxon>
        <taxon>Sar</taxon>
        <taxon>Alveolata</taxon>
        <taxon>Dinophyceae</taxon>
        <taxon>Suessiales</taxon>
        <taxon>Symbiodiniaceae</taxon>
        <taxon>Symbiodinium</taxon>
    </lineage>
</organism>
<accession>A0A812U713</accession>
<protein>
    <submittedName>
        <fullName evidence="1">Uncharacterized protein</fullName>
    </submittedName>
</protein>